<dbReference type="AlphaFoldDB" id="A0A7J4XDM6"/>
<name>A0A7J4XDM6_9BACE</name>
<keyword evidence="2" id="KW-0238">DNA-binding</keyword>
<evidence type="ECO:0000313" key="5">
    <source>
        <dbReference type="EMBL" id="KAA3758630.1"/>
    </source>
</evidence>
<evidence type="ECO:0000256" key="3">
    <source>
        <dbReference type="ARBA" id="ARBA00023172"/>
    </source>
</evidence>
<dbReference type="InterPro" id="IPR010998">
    <property type="entry name" value="Integrase_recombinase_N"/>
</dbReference>
<comment type="caution">
    <text evidence="5">The sequence shown here is derived from an EMBL/GenBank/DDBJ whole genome shotgun (WGS) entry which is preliminary data.</text>
</comment>
<reference evidence="5 6" key="1">
    <citation type="journal article" date="2019" name="Nat. Med.">
        <title>A library of human gut bacterial isolates paired with longitudinal multiomics data enables mechanistic microbiome research.</title>
        <authorList>
            <person name="Poyet M."/>
            <person name="Groussin M."/>
            <person name="Gibbons S.M."/>
            <person name="Avila-Pacheco J."/>
            <person name="Jiang X."/>
            <person name="Kearney S.M."/>
            <person name="Perrotta A.R."/>
            <person name="Berdy B."/>
            <person name="Zhao S."/>
            <person name="Lieberman T.D."/>
            <person name="Swanson P.K."/>
            <person name="Smith M."/>
            <person name="Roesemann S."/>
            <person name="Alexander J.E."/>
            <person name="Rich S.A."/>
            <person name="Livny J."/>
            <person name="Vlamakis H."/>
            <person name="Clish C."/>
            <person name="Bullock K."/>
            <person name="Deik A."/>
            <person name="Scott J."/>
            <person name="Pierce K.A."/>
            <person name="Xavier R.J."/>
            <person name="Alm E.J."/>
        </authorList>
    </citation>
    <scope>NUCLEOTIDE SEQUENCE [LARGE SCALE GENOMIC DNA]</scope>
    <source>
        <strain evidence="5 6">BIOML-A10</strain>
    </source>
</reference>
<organism evidence="5 6">
    <name type="scientific">Bacteroides salyersiae</name>
    <dbReference type="NCBI Taxonomy" id="291644"/>
    <lineage>
        <taxon>Bacteria</taxon>
        <taxon>Pseudomonadati</taxon>
        <taxon>Bacteroidota</taxon>
        <taxon>Bacteroidia</taxon>
        <taxon>Bacteroidales</taxon>
        <taxon>Bacteroidaceae</taxon>
        <taxon>Bacteroides</taxon>
    </lineage>
</organism>
<dbReference type="InterPro" id="IPR002104">
    <property type="entry name" value="Integrase_catalytic"/>
</dbReference>
<evidence type="ECO:0000256" key="1">
    <source>
        <dbReference type="ARBA" id="ARBA00008857"/>
    </source>
</evidence>
<dbReference type="PANTHER" id="PTHR30349:SF64">
    <property type="entry name" value="PROPHAGE INTEGRASE INTD-RELATED"/>
    <property type="match status" value="1"/>
</dbReference>
<dbReference type="PROSITE" id="PS51898">
    <property type="entry name" value="TYR_RECOMBINASE"/>
    <property type="match status" value="1"/>
</dbReference>
<dbReference type="CDD" id="cd01185">
    <property type="entry name" value="INTN1_C_like"/>
    <property type="match status" value="1"/>
</dbReference>
<dbReference type="EMBL" id="VWMK01000026">
    <property type="protein sequence ID" value="KAA3758630.1"/>
    <property type="molecule type" value="Genomic_DNA"/>
</dbReference>
<accession>A0A7J4XDM6</accession>
<evidence type="ECO:0000256" key="2">
    <source>
        <dbReference type="ARBA" id="ARBA00023125"/>
    </source>
</evidence>
<dbReference type="PANTHER" id="PTHR30349">
    <property type="entry name" value="PHAGE INTEGRASE-RELATED"/>
    <property type="match status" value="1"/>
</dbReference>
<evidence type="ECO:0000259" key="4">
    <source>
        <dbReference type="PROSITE" id="PS51898"/>
    </source>
</evidence>
<dbReference type="Pfam" id="PF17293">
    <property type="entry name" value="Arm-DNA-bind_5"/>
    <property type="match status" value="1"/>
</dbReference>
<dbReference type="Pfam" id="PF13102">
    <property type="entry name" value="Phage_int_SAM_5"/>
    <property type="match status" value="1"/>
</dbReference>
<proteinExistence type="inferred from homology"/>
<dbReference type="GO" id="GO:0003677">
    <property type="term" value="F:DNA binding"/>
    <property type="evidence" value="ECO:0007669"/>
    <property type="project" value="UniProtKB-KW"/>
</dbReference>
<gene>
    <name evidence="5" type="ORF">F3F73_20530</name>
</gene>
<dbReference type="InterPro" id="IPR025269">
    <property type="entry name" value="SAM-like_dom"/>
</dbReference>
<comment type="similarity">
    <text evidence="1">Belongs to the 'phage' integrase family.</text>
</comment>
<dbReference type="InterPro" id="IPR013762">
    <property type="entry name" value="Integrase-like_cat_sf"/>
</dbReference>
<feature type="domain" description="Tyr recombinase" evidence="4">
    <location>
        <begin position="203"/>
        <end position="374"/>
    </location>
</feature>
<keyword evidence="3" id="KW-0233">DNA recombination</keyword>
<dbReference type="Gene3D" id="1.10.443.10">
    <property type="entry name" value="Intergrase catalytic core"/>
    <property type="match status" value="1"/>
</dbReference>
<dbReference type="RefSeq" id="WP_007480468.1">
    <property type="nucleotide sequence ID" value="NZ_CAXSTI010000001.1"/>
</dbReference>
<sequence>MKKEIKIKEPIRLRTKELLNGCYSLYLDIYINGKRKYEFLKLYIIPERSKVDKERNAETLRLANAIKAEKIVALQNGKYGFNLNKKRLNISLTDYIQYLAHRDSVKKSKKTLMNTLIYHLQRYDKKGILLKNIDKEYILKFIKYLSTANQEHSRKEKKISANTQVCYFKELNYCLNYAVVEDILPLNPMNKIRNEDKPKRKKTEREFLTIEELKALSQTDFYNKTLKQAFLFSCFCGLRHCDIVALTWGNLKRDNMGKTQLHIVQQKTQEVISLPLSKEALKQLPKRNGALDTDIIFHDLISLGRTNEILSRWAQAAGINKHITFHVARHTHATMMITLGADLYTVSKLLGHTNIQTTQIYAKIVDETKSKAIDLIPDLTQV</sequence>
<dbReference type="Gene3D" id="1.10.150.130">
    <property type="match status" value="1"/>
</dbReference>
<dbReference type="GO" id="GO:0015074">
    <property type="term" value="P:DNA integration"/>
    <property type="evidence" value="ECO:0007669"/>
    <property type="project" value="InterPro"/>
</dbReference>
<dbReference type="Pfam" id="PF00589">
    <property type="entry name" value="Phage_integrase"/>
    <property type="match status" value="1"/>
</dbReference>
<dbReference type="InterPro" id="IPR011010">
    <property type="entry name" value="DNA_brk_join_enz"/>
</dbReference>
<dbReference type="InterPro" id="IPR035386">
    <property type="entry name" value="Arm-DNA-bind_5"/>
</dbReference>
<evidence type="ECO:0000313" key="6">
    <source>
        <dbReference type="Proteomes" id="UP000422221"/>
    </source>
</evidence>
<dbReference type="InterPro" id="IPR050090">
    <property type="entry name" value="Tyrosine_recombinase_XerCD"/>
</dbReference>
<dbReference type="GeneID" id="93116709"/>
<dbReference type="SUPFAM" id="SSF56349">
    <property type="entry name" value="DNA breaking-rejoining enzymes"/>
    <property type="match status" value="1"/>
</dbReference>
<dbReference type="Proteomes" id="UP000422221">
    <property type="component" value="Unassembled WGS sequence"/>
</dbReference>
<protein>
    <submittedName>
        <fullName evidence="5">Site-specific integrase</fullName>
    </submittedName>
</protein>
<dbReference type="GO" id="GO:0006310">
    <property type="term" value="P:DNA recombination"/>
    <property type="evidence" value="ECO:0007669"/>
    <property type="project" value="UniProtKB-KW"/>
</dbReference>